<reference evidence="3" key="1">
    <citation type="submission" date="2020-05" db="EMBL/GenBank/DDBJ databases">
        <title>Mycena genomes resolve the evolution of fungal bioluminescence.</title>
        <authorList>
            <person name="Tsai I.J."/>
        </authorList>
    </citation>
    <scope>NUCLEOTIDE SEQUENCE</scope>
    <source>
        <strain evidence="3">CCC161011</strain>
    </source>
</reference>
<dbReference type="GO" id="GO:0008126">
    <property type="term" value="F:acetylesterase activity"/>
    <property type="evidence" value="ECO:0007669"/>
    <property type="project" value="TreeGrafter"/>
</dbReference>
<keyword evidence="3" id="KW-0378">Hydrolase</keyword>
<dbReference type="InterPro" id="IPR029058">
    <property type="entry name" value="AB_hydrolase_fold"/>
</dbReference>
<dbReference type="GO" id="GO:0047372">
    <property type="term" value="F:monoacylglycerol lipase activity"/>
    <property type="evidence" value="ECO:0007669"/>
    <property type="project" value="TreeGrafter"/>
</dbReference>
<comment type="caution">
    <text evidence="3">The sequence shown here is derived from an EMBL/GenBank/DDBJ whole genome shotgun (WGS) entry which is preliminary data.</text>
</comment>
<dbReference type="AlphaFoldDB" id="A0A8H7CIJ4"/>
<dbReference type="OrthoDB" id="5954035at2759"/>
<gene>
    <name evidence="3" type="ORF">MVEN_02102300</name>
</gene>
<keyword evidence="4" id="KW-1185">Reference proteome</keyword>
<dbReference type="InterPro" id="IPR050960">
    <property type="entry name" value="AB_hydrolase_4_sf"/>
</dbReference>
<evidence type="ECO:0000259" key="2">
    <source>
        <dbReference type="Pfam" id="PF00561"/>
    </source>
</evidence>
<dbReference type="EMBL" id="JACAZI010000022">
    <property type="protein sequence ID" value="KAF7336673.1"/>
    <property type="molecule type" value="Genomic_DNA"/>
</dbReference>
<evidence type="ECO:0000313" key="3">
    <source>
        <dbReference type="EMBL" id="KAF7336673.1"/>
    </source>
</evidence>
<dbReference type="InterPro" id="IPR000073">
    <property type="entry name" value="AB_hydrolase_1"/>
</dbReference>
<organism evidence="3 4">
    <name type="scientific">Mycena venus</name>
    <dbReference type="NCBI Taxonomy" id="2733690"/>
    <lineage>
        <taxon>Eukaryota</taxon>
        <taxon>Fungi</taxon>
        <taxon>Dikarya</taxon>
        <taxon>Basidiomycota</taxon>
        <taxon>Agaricomycotina</taxon>
        <taxon>Agaricomycetes</taxon>
        <taxon>Agaricomycetidae</taxon>
        <taxon>Agaricales</taxon>
        <taxon>Marasmiineae</taxon>
        <taxon>Mycenaceae</taxon>
        <taxon>Mycena</taxon>
    </lineage>
</organism>
<proteinExistence type="inferred from homology"/>
<dbReference type="Pfam" id="PF00561">
    <property type="entry name" value="Abhydrolase_1"/>
    <property type="match status" value="1"/>
</dbReference>
<dbReference type="Proteomes" id="UP000620124">
    <property type="component" value="Unassembled WGS sequence"/>
</dbReference>
<comment type="similarity">
    <text evidence="1">Belongs to the AB hydrolase superfamily. AB hydrolase 4 family.</text>
</comment>
<name>A0A8H7CIJ4_9AGAR</name>
<evidence type="ECO:0000313" key="4">
    <source>
        <dbReference type="Proteomes" id="UP000620124"/>
    </source>
</evidence>
<feature type="domain" description="AB hydrolase-1" evidence="2">
    <location>
        <begin position="126"/>
        <end position="355"/>
    </location>
</feature>
<dbReference type="Gene3D" id="3.40.50.1820">
    <property type="entry name" value="alpha/beta hydrolase"/>
    <property type="match status" value="1"/>
</dbReference>
<protein>
    <submittedName>
        <fullName evidence="3">AB hydrolase-1 domain-containing protein</fullName>
    </submittedName>
</protein>
<dbReference type="PANTHER" id="PTHR10794">
    <property type="entry name" value="ABHYDROLASE DOMAIN-CONTAINING PROTEIN"/>
    <property type="match status" value="1"/>
</dbReference>
<accession>A0A8H7CIJ4</accession>
<dbReference type="PANTHER" id="PTHR10794:SF63">
    <property type="entry name" value="ALPHA_BETA HYDROLASE 1, ISOFORM A"/>
    <property type="match status" value="1"/>
</dbReference>
<dbReference type="GO" id="GO:0051793">
    <property type="term" value="P:medium-chain fatty acid catabolic process"/>
    <property type="evidence" value="ECO:0007669"/>
    <property type="project" value="TreeGrafter"/>
</dbReference>
<sequence length="452" mass="49686">MVLDAAPAAFAKATRQRPSGKAPKLHFAPEPVHVFLQSKDGDSTKESVSLRELVESRCKKFVLQVSTSVVAVQVDGHLQTLYSTLGDFSKIDQVWYDRRLLRLLDGGTLGLDFTPSDASAAQDNAPIIVVQHGLTGGSHEPYVRAILARACVPVQLGGLGYRAVVVNFRGCSGVPITSPKFYTAAQTDDLRQALMYISKLYPNAPLLGLGFSIGGNVLIRYLAEEGVNSLLASACILGCPWDLETNNDRLLKSTLGKRLYLRGMGENVMTLMRQHSKAFLDDPNTAKAAHTVLRLKRPTLTDFDHLFTCYVGDTPPFPFPDVHEYYTWASSHKVAEQIRVPCLTINAADDPVVQRVQMSMGQNGCIVTVLTAKGGHLGWFKGKHKRWTTKPVLEWMQLFGTDLVRDPIELSLSVDEAGYLREPRWPNLGCKEVPGGGLIDGNRPESQLFQGL</sequence>
<evidence type="ECO:0000256" key="1">
    <source>
        <dbReference type="ARBA" id="ARBA00010884"/>
    </source>
</evidence>
<dbReference type="GO" id="GO:0051792">
    <property type="term" value="P:medium-chain fatty acid biosynthetic process"/>
    <property type="evidence" value="ECO:0007669"/>
    <property type="project" value="TreeGrafter"/>
</dbReference>
<dbReference type="SUPFAM" id="SSF53474">
    <property type="entry name" value="alpha/beta-Hydrolases"/>
    <property type="match status" value="1"/>
</dbReference>